<feature type="binding site" evidence="2">
    <location>
        <position position="409"/>
    </location>
    <ligand>
        <name>L-glutamate</name>
        <dbReference type="ChEBI" id="CHEBI:29985"/>
    </ligand>
</feature>
<dbReference type="InterPro" id="IPR043137">
    <property type="entry name" value="GGT_ssub_C"/>
</dbReference>
<dbReference type="EMBL" id="KQ947457">
    <property type="protein sequence ID" value="KUJ06159.1"/>
    <property type="molecule type" value="Genomic_DNA"/>
</dbReference>
<dbReference type="OrthoDB" id="1081007at2759"/>
<dbReference type="PRINTS" id="PR01210">
    <property type="entry name" value="GGTRANSPTASE"/>
</dbReference>
<dbReference type="GO" id="GO:0006751">
    <property type="term" value="P:glutathione catabolic process"/>
    <property type="evidence" value="ECO:0007669"/>
    <property type="project" value="InterPro"/>
</dbReference>
<evidence type="ECO:0000313" key="4">
    <source>
        <dbReference type="Proteomes" id="UP000070700"/>
    </source>
</evidence>
<dbReference type="GO" id="GO:0036374">
    <property type="term" value="F:glutathione hydrolase activity"/>
    <property type="evidence" value="ECO:0007669"/>
    <property type="project" value="InterPro"/>
</dbReference>
<dbReference type="Proteomes" id="UP000070700">
    <property type="component" value="Unassembled WGS sequence"/>
</dbReference>
<dbReference type="RefSeq" id="XP_018060514.1">
    <property type="nucleotide sequence ID" value="XM_018217291.1"/>
</dbReference>
<dbReference type="STRING" id="149040.A0A132B295"/>
<dbReference type="InterPro" id="IPR029055">
    <property type="entry name" value="Ntn_hydrolases_N"/>
</dbReference>
<dbReference type="GO" id="GO:0005886">
    <property type="term" value="C:plasma membrane"/>
    <property type="evidence" value="ECO:0007669"/>
    <property type="project" value="TreeGrafter"/>
</dbReference>
<evidence type="ECO:0000313" key="3">
    <source>
        <dbReference type="EMBL" id="KUJ06159.1"/>
    </source>
</evidence>
<dbReference type="PANTHER" id="PTHR11686">
    <property type="entry name" value="GAMMA GLUTAMYL TRANSPEPTIDASE"/>
    <property type="match status" value="1"/>
</dbReference>
<evidence type="ECO:0000256" key="2">
    <source>
        <dbReference type="PIRSR" id="PIRSR600101-2"/>
    </source>
</evidence>
<dbReference type="AlphaFoldDB" id="A0A132B295"/>
<dbReference type="InterPro" id="IPR043138">
    <property type="entry name" value="GGT_lsub"/>
</dbReference>
<dbReference type="Gene3D" id="3.60.20.40">
    <property type="match status" value="1"/>
</dbReference>
<name>A0A132B295_MOLSC</name>
<dbReference type="Pfam" id="PF01019">
    <property type="entry name" value="G_glu_transpept"/>
    <property type="match status" value="1"/>
</dbReference>
<organism evidence="3 4">
    <name type="scientific">Mollisia scopiformis</name>
    <name type="common">Conifer needle endophyte fungus</name>
    <name type="synonym">Phialocephala scopiformis</name>
    <dbReference type="NCBI Taxonomy" id="149040"/>
    <lineage>
        <taxon>Eukaryota</taxon>
        <taxon>Fungi</taxon>
        <taxon>Dikarya</taxon>
        <taxon>Ascomycota</taxon>
        <taxon>Pezizomycotina</taxon>
        <taxon>Leotiomycetes</taxon>
        <taxon>Helotiales</taxon>
        <taxon>Mollisiaceae</taxon>
        <taxon>Mollisia</taxon>
    </lineage>
</organism>
<dbReference type="GeneID" id="28827017"/>
<gene>
    <name evidence="3" type="ORF">LY89DRAFT_703089</name>
</gene>
<proteinExistence type="predicted"/>
<dbReference type="InterPro" id="IPR000101">
    <property type="entry name" value="GGT_peptidase"/>
</dbReference>
<dbReference type="Gene3D" id="1.10.246.130">
    <property type="match status" value="1"/>
</dbReference>
<keyword evidence="4" id="KW-1185">Reference proteome</keyword>
<feature type="binding site" evidence="2">
    <location>
        <position position="373"/>
    </location>
    <ligand>
        <name>L-glutamate</name>
        <dbReference type="ChEBI" id="CHEBI:29985"/>
    </ligand>
</feature>
<dbReference type="PANTHER" id="PTHR11686:SF62">
    <property type="entry name" value="GLUTATHIONE HYDROLASE"/>
    <property type="match status" value="1"/>
</dbReference>
<dbReference type="SUPFAM" id="SSF56235">
    <property type="entry name" value="N-terminal nucleophile aminohydrolases (Ntn hydrolases)"/>
    <property type="match status" value="1"/>
</dbReference>
<feature type="binding site" evidence="2">
    <location>
        <position position="57"/>
    </location>
    <ligand>
        <name>L-glutamate</name>
        <dbReference type="ChEBI" id="CHEBI:29985"/>
    </ligand>
</feature>
<feature type="binding site" evidence="2">
    <location>
        <begin position="349"/>
        <end position="351"/>
    </location>
    <ligand>
        <name>L-glutamate</name>
        <dbReference type="ChEBI" id="CHEBI:29985"/>
    </ligand>
</feature>
<protein>
    <submittedName>
        <fullName evidence="3">Gamma-glutamyltranspeptidase</fullName>
    </submittedName>
</protein>
<dbReference type="FunCoup" id="A0A132B295">
    <property type="interactions" value="188"/>
</dbReference>
<sequence length="470" mass="51371">MDAIASLNSICNKIGVSMIKSGGNAANAISMASTGLGGGGIALIKSSDGSYENVDFRETTLAAAFENMYNSNYNMSLFGSLANGIPKELRELEYIHQRYSRLSWQELIAPSINLARRGFPVNQDLVNMMKEISDPKFLLEDQGWSVDFAPNSTLLGVGNTITRKRLANLLERISKEGADAFYAGEVAKATIAALQAANGTMTMKDLKDYSVVSQPTLAITYRDYKIISSGAPTSGSIVLSVMKTIEGYGSMANLEFLELSTHRFVEAMRFGYGLRTQLGDPLFMDNITMFEKSIITKLMASRTRSKISDATSQPISSYDPLGIESLETHGTSHIVAADASGMAISLTSSINVLFGSRLIVPETGLILNNEMNDFSVPGFRRKRPQLSMSLVIVETSEGSFYFALGGVSGSYIITAVLQCLWNVLDRNMSLSQALEEPRFHDQLILNIINFEHSYNNDTTMSTAQRLHHIG</sequence>
<reference evidence="3 4" key="1">
    <citation type="submission" date="2015-10" db="EMBL/GenBank/DDBJ databases">
        <title>Full genome of DAOMC 229536 Phialocephala scopiformis, a fungal endophyte of spruce producing the potent anti-insectan compound rugulosin.</title>
        <authorList>
            <consortium name="DOE Joint Genome Institute"/>
            <person name="Walker A.K."/>
            <person name="Frasz S.L."/>
            <person name="Seifert K.A."/>
            <person name="Miller J.D."/>
            <person name="Mondo S.J."/>
            <person name="Labutti K."/>
            <person name="Lipzen A."/>
            <person name="Dockter R."/>
            <person name="Kennedy M."/>
            <person name="Grigoriev I.V."/>
            <person name="Spatafora J.W."/>
        </authorList>
    </citation>
    <scope>NUCLEOTIDE SEQUENCE [LARGE SCALE GENOMIC DNA]</scope>
    <source>
        <strain evidence="3 4">CBS 120377</strain>
    </source>
</reference>
<dbReference type="InParanoid" id="A0A132B295"/>
<accession>A0A132B295</accession>
<dbReference type="KEGG" id="psco:LY89DRAFT_703089"/>
<feature type="active site" description="Nucleophile" evidence="1">
    <location>
        <position position="331"/>
    </location>
</feature>
<evidence type="ECO:0000256" key="1">
    <source>
        <dbReference type="PIRSR" id="PIRSR600101-1"/>
    </source>
</evidence>